<proteinExistence type="inferred from homology"/>
<dbReference type="PANTHER" id="PTHR48100:SF44">
    <property type="entry name" value="PHOSPHATASE C1620.13-RELATED"/>
    <property type="match status" value="1"/>
</dbReference>
<comment type="similarity">
    <text evidence="1">Belongs to the phosphoglycerate mutase family.</text>
</comment>
<accession>A0ABR2YDU8</accession>
<dbReference type="PANTHER" id="PTHR48100">
    <property type="entry name" value="BROAD-SPECIFICITY PHOSPHATASE YOR283W-RELATED"/>
    <property type="match status" value="1"/>
</dbReference>
<gene>
    <name evidence="2" type="ORF">WJX75_000249</name>
</gene>
<dbReference type="Pfam" id="PF00300">
    <property type="entry name" value="His_Phos_1"/>
    <property type="match status" value="1"/>
</dbReference>
<dbReference type="InterPro" id="IPR050275">
    <property type="entry name" value="PGM_Phosphatase"/>
</dbReference>
<organism evidence="2 3">
    <name type="scientific">Coccomyxa subellipsoidea</name>
    <dbReference type="NCBI Taxonomy" id="248742"/>
    <lineage>
        <taxon>Eukaryota</taxon>
        <taxon>Viridiplantae</taxon>
        <taxon>Chlorophyta</taxon>
        <taxon>core chlorophytes</taxon>
        <taxon>Trebouxiophyceae</taxon>
        <taxon>Trebouxiophyceae incertae sedis</taxon>
        <taxon>Coccomyxaceae</taxon>
        <taxon>Coccomyxa</taxon>
    </lineage>
</organism>
<reference evidence="2 3" key="1">
    <citation type="journal article" date="2024" name="Nat. Commun.">
        <title>Phylogenomics reveals the evolutionary origins of lichenization in chlorophyte algae.</title>
        <authorList>
            <person name="Puginier C."/>
            <person name="Libourel C."/>
            <person name="Otte J."/>
            <person name="Skaloud P."/>
            <person name="Haon M."/>
            <person name="Grisel S."/>
            <person name="Petersen M."/>
            <person name="Berrin J.G."/>
            <person name="Delaux P.M."/>
            <person name="Dal Grande F."/>
            <person name="Keller J."/>
        </authorList>
    </citation>
    <scope>NUCLEOTIDE SEQUENCE [LARGE SCALE GENOMIC DNA]</scope>
    <source>
        <strain evidence="2 3">SAG 216-7</strain>
    </source>
</reference>
<comment type="caution">
    <text evidence="2">The sequence shown here is derived from an EMBL/GenBank/DDBJ whole genome shotgun (WGS) entry which is preliminary data.</text>
</comment>
<dbReference type="Gene3D" id="3.40.50.1240">
    <property type="entry name" value="Phosphoglycerate mutase-like"/>
    <property type="match status" value="1"/>
</dbReference>
<evidence type="ECO:0008006" key="4">
    <source>
        <dbReference type="Google" id="ProtNLM"/>
    </source>
</evidence>
<evidence type="ECO:0000256" key="1">
    <source>
        <dbReference type="ARBA" id="ARBA00038362"/>
    </source>
</evidence>
<dbReference type="EMBL" id="JALJOT010000014">
    <property type="protein sequence ID" value="KAK9903228.1"/>
    <property type="molecule type" value="Genomic_DNA"/>
</dbReference>
<protein>
    <recommendedName>
        <fullName evidence="4">Phosphoglycerate mutase-like protein</fullName>
    </recommendedName>
</protein>
<dbReference type="Proteomes" id="UP001491310">
    <property type="component" value="Unassembled WGS sequence"/>
</dbReference>
<evidence type="ECO:0000313" key="2">
    <source>
        <dbReference type="EMBL" id="KAK9903228.1"/>
    </source>
</evidence>
<dbReference type="SUPFAM" id="SSF53254">
    <property type="entry name" value="Phosphoglycerate mutase-like"/>
    <property type="match status" value="1"/>
</dbReference>
<evidence type="ECO:0000313" key="3">
    <source>
        <dbReference type="Proteomes" id="UP001491310"/>
    </source>
</evidence>
<dbReference type="InterPro" id="IPR013078">
    <property type="entry name" value="His_Pase_superF_clade-1"/>
</dbReference>
<keyword evidence="3" id="KW-1185">Reference proteome</keyword>
<dbReference type="CDD" id="cd07067">
    <property type="entry name" value="HP_PGM_like"/>
    <property type="match status" value="1"/>
</dbReference>
<name>A0ABR2YDU8_9CHLO</name>
<dbReference type="InterPro" id="IPR029033">
    <property type="entry name" value="His_PPase_superfam"/>
</dbReference>
<sequence length="188" mass="19518">MRTARGDRGAPDLASGGAGPPITAIYSSDLQRALQTAEIAAESIGVPVTSDAALRERHLGVLEGLTREEAATRQAAAWRALRCDGPKARIPGGGESVADLSARIVAGIEAIAARHPGERVAVFTHGGVVAACYNHATGHSFPGKLVNCAINIVRIDGINWTVVEWGSTEHLQETGFQLEAFGGSKTSG</sequence>